<evidence type="ECO:0000313" key="2">
    <source>
        <dbReference type="EMBL" id="OGJ01770.1"/>
    </source>
</evidence>
<keyword evidence="1" id="KW-0812">Transmembrane</keyword>
<keyword evidence="1" id="KW-1133">Transmembrane helix</keyword>
<dbReference type="Proteomes" id="UP000178645">
    <property type="component" value="Unassembled WGS sequence"/>
</dbReference>
<organism evidence="2 3">
    <name type="scientific">Candidatus Nomurabacteria bacterium RIFCSPLOWO2_12_FULL_44_11</name>
    <dbReference type="NCBI Taxonomy" id="1801796"/>
    <lineage>
        <taxon>Bacteria</taxon>
        <taxon>Candidatus Nomuraibacteriota</taxon>
    </lineage>
</organism>
<reference evidence="2 3" key="1">
    <citation type="journal article" date="2016" name="Nat. Commun.">
        <title>Thousands of microbial genomes shed light on interconnected biogeochemical processes in an aquifer system.</title>
        <authorList>
            <person name="Anantharaman K."/>
            <person name="Brown C.T."/>
            <person name="Hug L.A."/>
            <person name="Sharon I."/>
            <person name="Castelle C.J."/>
            <person name="Probst A.J."/>
            <person name="Thomas B.C."/>
            <person name="Singh A."/>
            <person name="Wilkins M.J."/>
            <person name="Karaoz U."/>
            <person name="Brodie E.L."/>
            <person name="Williams K.H."/>
            <person name="Hubbard S.S."/>
            <person name="Banfield J.F."/>
        </authorList>
    </citation>
    <scope>NUCLEOTIDE SEQUENCE [LARGE SCALE GENOMIC DNA]</scope>
</reference>
<dbReference type="NCBIfam" id="TIGR02532">
    <property type="entry name" value="IV_pilin_GFxxxE"/>
    <property type="match status" value="1"/>
</dbReference>
<dbReference type="EMBL" id="MFVU01000018">
    <property type="protein sequence ID" value="OGJ01770.1"/>
    <property type="molecule type" value="Genomic_DNA"/>
</dbReference>
<gene>
    <name evidence="2" type="ORF">A3G53_00980</name>
</gene>
<name>A0A1F6Y5V7_9BACT</name>
<comment type="caution">
    <text evidence="2">The sequence shown here is derived from an EMBL/GenBank/DDBJ whole genome shotgun (WGS) entry which is preliminary data.</text>
</comment>
<protein>
    <recommendedName>
        <fullName evidence="4">General secretion pathway GspH domain-containing protein</fullName>
    </recommendedName>
</protein>
<dbReference type="InterPro" id="IPR012902">
    <property type="entry name" value="N_methyl_site"/>
</dbReference>
<dbReference type="AlphaFoldDB" id="A0A1F6Y5V7"/>
<dbReference type="Pfam" id="PF07963">
    <property type="entry name" value="N_methyl"/>
    <property type="match status" value="1"/>
</dbReference>
<evidence type="ECO:0000256" key="1">
    <source>
        <dbReference type="SAM" id="Phobius"/>
    </source>
</evidence>
<sequence length="158" mass="16417">MNSFYKKGVSIIEILIVLAVIGILMAVVLPQFSKMRESQVLKSAVGDISSALGKARGQTLASVDSSEYGVHFESDRVIIFKGKVFSAGAPDNERIDIAAPAGITNINLGASGGVVDVYFNRLSGAPSAIGTVTVTIVSSFPIISKIITLSSTGVVSVN</sequence>
<dbReference type="Gene3D" id="3.30.700.10">
    <property type="entry name" value="Glycoprotein, Type 4 Pilin"/>
    <property type="match status" value="1"/>
</dbReference>
<evidence type="ECO:0000313" key="3">
    <source>
        <dbReference type="Proteomes" id="UP000178645"/>
    </source>
</evidence>
<evidence type="ECO:0008006" key="4">
    <source>
        <dbReference type="Google" id="ProtNLM"/>
    </source>
</evidence>
<feature type="transmembrane region" description="Helical" evidence="1">
    <location>
        <begin position="12"/>
        <end position="32"/>
    </location>
</feature>
<dbReference type="SUPFAM" id="SSF54523">
    <property type="entry name" value="Pili subunits"/>
    <property type="match status" value="1"/>
</dbReference>
<proteinExistence type="predicted"/>
<accession>A0A1F6Y5V7</accession>
<dbReference type="InterPro" id="IPR045584">
    <property type="entry name" value="Pilin-like"/>
</dbReference>
<keyword evidence="1" id="KW-0472">Membrane</keyword>